<name>A0A2K9BKK9_BIFBR</name>
<dbReference type="AlphaFoldDB" id="A0A2K9BKK9"/>
<evidence type="ECO:0000313" key="1">
    <source>
        <dbReference type="EMBL" id="AUE04229.1"/>
    </source>
</evidence>
<proteinExistence type="predicted"/>
<reference evidence="1 2" key="1">
    <citation type="submission" date="2017-05" db="EMBL/GenBank/DDBJ databases">
        <title>Comparative genomics and methylome analysis of the gut commensal Bifidobacterium breve.</title>
        <authorList>
            <person name="Bottacini F."/>
            <person name="Morrissey R."/>
            <person name="Roberts R.J."/>
            <person name="James K."/>
            <person name="van Breen J."/>
            <person name="Egan M."/>
            <person name="Lambert J."/>
            <person name="van Limpt K."/>
            <person name="Stanton C."/>
            <person name="Knol J."/>
            <person name="O' Connell Motherway M."/>
            <person name="van Sinderen D."/>
        </authorList>
    </citation>
    <scope>NUCLEOTIDE SEQUENCE [LARGE SCALE GENOMIC DNA]</scope>
    <source>
        <strain evidence="1 2">215W447a</strain>
    </source>
</reference>
<organism evidence="1 2">
    <name type="scientific">Bifidobacterium breve</name>
    <dbReference type="NCBI Taxonomy" id="1685"/>
    <lineage>
        <taxon>Bacteria</taxon>
        <taxon>Bacillati</taxon>
        <taxon>Actinomycetota</taxon>
        <taxon>Actinomycetes</taxon>
        <taxon>Bifidobacteriales</taxon>
        <taxon>Bifidobacteriaceae</taxon>
        <taxon>Bifidobacterium</taxon>
    </lineage>
</organism>
<sequence>MIRRYLPRRTPVAPSMARELQETVDETDNRPMRVLGCRTPRRGIRRRTARISREQGCCTYK</sequence>
<protein>
    <submittedName>
        <fullName evidence="1">ISXoo15 insertion element IS3 family transposase</fullName>
    </submittedName>
</protein>
<dbReference type="Proteomes" id="UP000232491">
    <property type="component" value="Chromosome"/>
</dbReference>
<accession>A0A2K9BKK9</accession>
<evidence type="ECO:0000313" key="2">
    <source>
        <dbReference type="Proteomes" id="UP000232491"/>
    </source>
</evidence>
<dbReference type="EMBL" id="CP021558">
    <property type="protein sequence ID" value="AUE04229.1"/>
    <property type="molecule type" value="Genomic_DNA"/>
</dbReference>
<gene>
    <name evidence="1" type="ORF">BB215W447A_2234</name>
</gene>